<protein>
    <submittedName>
        <fullName evidence="2">Uncharacterized protein</fullName>
    </submittedName>
</protein>
<organism evidence="2 3">
    <name type="scientific">Ceratodon purpureus</name>
    <name type="common">Fire moss</name>
    <name type="synonym">Dicranum purpureum</name>
    <dbReference type="NCBI Taxonomy" id="3225"/>
    <lineage>
        <taxon>Eukaryota</taxon>
        <taxon>Viridiplantae</taxon>
        <taxon>Streptophyta</taxon>
        <taxon>Embryophyta</taxon>
        <taxon>Bryophyta</taxon>
        <taxon>Bryophytina</taxon>
        <taxon>Bryopsida</taxon>
        <taxon>Dicranidae</taxon>
        <taxon>Pseudoditrichales</taxon>
        <taxon>Ditrichaceae</taxon>
        <taxon>Ceratodon</taxon>
    </lineage>
</organism>
<evidence type="ECO:0000313" key="3">
    <source>
        <dbReference type="Proteomes" id="UP000822688"/>
    </source>
</evidence>
<keyword evidence="1" id="KW-0812">Transmembrane</keyword>
<feature type="transmembrane region" description="Helical" evidence="1">
    <location>
        <begin position="42"/>
        <end position="63"/>
    </location>
</feature>
<accession>A0A8T0ILL0</accession>
<reference evidence="2" key="1">
    <citation type="submission" date="2020-06" db="EMBL/GenBank/DDBJ databases">
        <title>WGS assembly of Ceratodon purpureus strain R40.</title>
        <authorList>
            <person name="Carey S.B."/>
            <person name="Jenkins J."/>
            <person name="Shu S."/>
            <person name="Lovell J.T."/>
            <person name="Sreedasyam A."/>
            <person name="Maumus F."/>
            <person name="Tiley G.P."/>
            <person name="Fernandez-Pozo N."/>
            <person name="Barry K."/>
            <person name="Chen C."/>
            <person name="Wang M."/>
            <person name="Lipzen A."/>
            <person name="Daum C."/>
            <person name="Saski C.A."/>
            <person name="Payton A.C."/>
            <person name="Mcbreen J.C."/>
            <person name="Conrad R.E."/>
            <person name="Kollar L.M."/>
            <person name="Olsson S."/>
            <person name="Huttunen S."/>
            <person name="Landis J.B."/>
            <person name="Wickett N.J."/>
            <person name="Johnson M.G."/>
            <person name="Rensing S.A."/>
            <person name="Grimwood J."/>
            <person name="Schmutz J."/>
            <person name="Mcdaniel S.F."/>
        </authorList>
    </citation>
    <scope>NUCLEOTIDE SEQUENCE</scope>
    <source>
        <strain evidence="2">R40</strain>
    </source>
</reference>
<comment type="caution">
    <text evidence="2">The sequence shown here is derived from an EMBL/GenBank/DDBJ whole genome shotgun (WGS) entry which is preliminary data.</text>
</comment>
<dbReference type="EMBL" id="CM026423">
    <property type="protein sequence ID" value="KAG0584142.1"/>
    <property type="molecule type" value="Genomic_DNA"/>
</dbReference>
<evidence type="ECO:0000313" key="2">
    <source>
        <dbReference type="EMBL" id="KAG0584142.1"/>
    </source>
</evidence>
<feature type="transmembrane region" description="Helical" evidence="1">
    <location>
        <begin position="101"/>
        <end position="119"/>
    </location>
</feature>
<feature type="transmembrane region" description="Helical" evidence="1">
    <location>
        <begin position="12"/>
        <end position="30"/>
    </location>
</feature>
<keyword evidence="3" id="KW-1185">Reference proteome</keyword>
<name>A0A8T0ILL0_CERPU</name>
<gene>
    <name evidence="2" type="ORF">KC19_3G188600</name>
</gene>
<dbReference type="AlphaFoldDB" id="A0A8T0ILL0"/>
<keyword evidence="1" id="KW-1133">Transmembrane helix</keyword>
<dbReference type="Proteomes" id="UP000822688">
    <property type="component" value="Chromosome 3"/>
</dbReference>
<proteinExistence type="predicted"/>
<keyword evidence="1" id="KW-0472">Membrane</keyword>
<sequence>MAHNDAPSPTVPFVLVSAMVAMAFLPWLRSYTLAVLNALQQVNGAVFLWPLLIILGISLISTYHKWMNPNPSSVYQSRNREWKGGSSTTGDYVLGNQQSDGSGVGLFILLVFALVLIPWR</sequence>
<evidence type="ECO:0000256" key="1">
    <source>
        <dbReference type="SAM" id="Phobius"/>
    </source>
</evidence>